<accession>A0AAQ3L389</accession>
<evidence type="ECO:0008006" key="3">
    <source>
        <dbReference type="Google" id="ProtNLM"/>
    </source>
</evidence>
<dbReference type="EMBL" id="CP136898">
    <property type="protein sequence ID" value="WOL19280.1"/>
    <property type="molecule type" value="Genomic_DNA"/>
</dbReference>
<reference evidence="1 2" key="1">
    <citation type="submission" date="2023-10" db="EMBL/GenBank/DDBJ databases">
        <title>Chromosome-scale genome assembly provides insights into flower coloration mechanisms of Canna indica.</title>
        <authorList>
            <person name="Li C."/>
        </authorList>
    </citation>
    <scope>NUCLEOTIDE SEQUENCE [LARGE SCALE GENOMIC DNA]</scope>
    <source>
        <tissue evidence="1">Flower</tissue>
    </source>
</reference>
<organism evidence="1 2">
    <name type="scientific">Canna indica</name>
    <name type="common">Indian-shot</name>
    <dbReference type="NCBI Taxonomy" id="4628"/>
    <lineage>
        <taxon>Eukaryota</taxon>
        <taxon>Viridiplantae</taxon>
        <taxon>Streptophyta</taxon>
        <taxon>Embryophyta</taxon>
        <taxon>Tracheophyta</taxon>
        <taxon>Spermatophyta</taxon>
        <taxon>Magnoliopsida</taxon>
        <taxon>Liliopsida</taxon>
        <taxon>Zingiberales</taxon>
        <taxon>Cannaceae</taxon>
        <taxon>Canna</taxon>
    </lineage>
</organism>
<dbReference type="AlphaFoldDB" id="A0AAQ3L389"/>
<name>A0AAQ3L389_9LILI</name>
<keyword evidence="2" id="KW-1185">Reference proteome</keyword>
<proteinExistence type="predicted"/>
<evidence type="ECO:0000313" key="1">
    <source>
        <dbReference type="EMBL" id="WOL19280.1"/>
    </source>
</evidence>
<evidence type="ECO:0000313" key="2">
    <source>
        <dbReference type="Proteomes" id="UP001327560"/>
    </source>
</evidence>
<protein>
    <recommendedName>
        <fullName evidence="3">Small acidic protein 1</fullName>
    </recommendedName>
</protein>
<gene>
    <name evidence="1" type="ORF">Cni_G28078</name>
</gene>
<sequence>MKELPAMVYLIQDEDEMDEAVAAATVGMDADDTPVEILTEDLDLQQLPVDPDFFNSFVDDKDLG</sequence>
<dbReference type="Proteomes" id="UP001327560">
    <property type="component" value="Chromosome 9"/>
</dbReference>